<dbReference type="OrthoDB" id="1301880at2759"/>
<dbReference type="PANTHER" id="PTHR33116:SF78">
    <property type="entry name" value="OS12G0587133 PROTEIN"/>
    <property type="match status" value="1"/>
</dbReference>
<accession>A0A6A4QDV2</accession>
<dbReference type="Proteomes" id="UP000447434">
    <property type="component" value="Chromosome 6"/>
</dbReference>
<comment type="caution">
    <text evidence="1">The sequence shown here is derived from an EMBL/GenBank/DDBJ whole genome shotgun (WGS) entry which is preliminary data.</text>
</comment>
<protein>
    <recommendedName>
        <fullName evidence="3">Reverse transcriptase domain-containing protein</fullName>
    </recommendedName>
</protein>
<organism evidence="1 2">
    <name type="scientific">Lupinus albus</name>
    <name type="common">White lupine</name>
    <name type="synonym">Lupinus termis</name>
    <dbReference type="NCBI Taxonomy" id="3870"/>
    <lineage>
        <taxon>Eukaryota</taxon>
        <taxon>Viridiplantae</taxon>
        <taxon>Streptophyta</taxon>
        <taxon>Embryophyta</taxon>
        <taxon>Tracheophyta</taxon>
        <taxon>Spermatophyta</taxon>
        <taxon>Magnoliopsida</taxon>
        <taxon>eudicotyledons</taxon>
        <taxon>Gunneridae</taxon>
        <taxon>Pentapetalae</taxon>
        <taxon>rosids</taxon>
        <taxon>fabids</taxon>
        <taxon>Fabales</taxon>
        <taxon>Fabaceae</taxon>
        <taxon>Papilionoideae</taxon>
        <taxon>50 kb inversion clade</taxon>
        <taxon>genistoids sensu lato</taxon>
        <taxon>core genistoids</taxon>
        <taxon>Genisteae</taxon>
        <taxon>Lupinus</taxon>
    </lineage>
</organism>
<gene>
    <name evidence="1" type="ORF">Lalb_Chr06g0166211</name>
</gene>
<dbReference type="PANTHER" id="PTHR33116">
    <property type="entry name" value="REVERSE TRANSCRIPTASE ZINC-BINDING DOMAIN-CONTAINING PROTEIN-RELATED-RELATED"/>
    <property type="match status" value="1"/>
</dbReference>
<evidence type="ECO:0000313" key="2">
    <source>
        <dbReference type="Proteomes" id="UP000447434"/>
    </source>
</evidence>
<reference evidence="2" key="1">
    <citation type="journal article" date="2020" name="Nat. Commun.">
        <title>Genome sequence of the cluster root forming white lupin.</title>
        <authorList>
            <person name="Hufnagel B."/>
            <person name="Marques A."/>
            <person name="Soriano A."/>
            <person name="Marques L."/>
            <person name="Divol F."/>
            <person name="Doumas P."/>
            <person name="Sallet E."/>
            <person name="Mancinotti D."/>
            <person name="Carrere S."/>
            <person name="Marande W."/>
            <person name="Arribat S."/>
            <person name="Keller J."/>
            <person name="Huneau C."/>
            <person name="Blein T."/>
            <person name="Aime D."/>
            <person name="Laguerre M."/>
            <person name="Taylor J."/>
            <person name="Schubert V."/>
            <person name="Nelson M."/>
            <person name="Geu-Flores F."/>
            <person name="Crespi M."/>
            <person name="Gallardo-Guerrero K."/>
            <person name="Delaux P.-M."/>
            <person name="Salse J."/>
            <person name="Berges H."/>
            <person name="Guyot R."/>
            <person name="Gouzy J."/>
            <person name="Peret B."/>
        </authorList>
    </citation>
    <scope>NUCLEOTIDE SEQUENCE [LARGE SCALE GENOMIC DNA]</scope>
    <source>
        <strain evidence="2">cv. Amiga</strain>
    </source>
</reference>
<sequence>MKYILQLFEACSSLKVNFNKCSLSDVNIPSGFVDGMAGYLNCKRDSWPLKFLGIPVGANYRRKEVSRDMVSNMSKRLAYWESQNLPFGGRVVSFNVGLPWMLNYWKIF</sequence>
<evidence type="ECO:0000313" key="1">
    <source>
        <dbReference type="EMBL" id="KAE9611793.1"/>
    </source>
</evidence>
<keyword evidence="2" id="KW-1185">Reference proteome</keyword>
<proteinExistence type="predicted"/>
<evidence type="ECO:0008006" key="3">
    <source>
        <dbReference type="Google" id="ProtNLM"/>
    </source>
</evidence>
<dbReference type="AlphaFoldDB" id="A0A6A4QDV2"/>
<name>A0A6A4QDV2_LUPAL</name>
<dbReference type="EMBL" id="WOCE01000006">
    <property type="protein sequence ID" value="KAE9611793.1"/>
    <property type="molecule type" value="Genomic_DNA"/>
</dbReference>